<evidence type="ECO:0000256" key="4">
    <source>
        <dbReference type="SAM" id="Phobius"/>
    </source>
</evidence>
<feature type="transmembrane region" description="Helical" evidence="4">
    <location>
        <begin position="866"/>
        <end position="887"/>
    </location>
</feature>
<evidence type="ECO:0000256" key="3">
    <source>
        <dbReference type="SAM" id="MobiDB-lite"/>
    </source>
</evidence>
<dbReference type="SUPFAM" id="SSF49562">
    <property type="entry name" value="C2 domain (Calcium/lipid-binding domain, CaLB)"/>
    <property type="match status" value="3"/>
</dbReference>
<keyword evidence="4" id="KW-0472">Membrane</keyword>
<organism evidence="6 7">
    <name type="scientific">Adineta ricciae</name>
    <name type="common">Rotifer</name>
    <dbReference type="NCBI Taxonomy" id="249248"/>
    <lineage>
        <taxon>Eukaryota</taxon>
        <taxon>Metazoa</taxon>
        <taxon>Spiralia</taxon>
        <taxon>Gnathifera</taxon>
        <taxon>Rotifera</taxon>
        <taxon>Eurotatoria</taxon>
        <taxon>Bdelloidea</taxon>
        <taxon>Adinetida</taxon>
        <taxon>Adinetidae</taxon>
        <taxon>Adineta</taxon>
    </lineage>
</organism>
<feature type="compositionally biased region" description="Acidic residues" evidence="3">
    <location>
        <begin position="168"/>
        <end position="177"/>
    </location>
</feature>
<keyword evidence="4" id="KW-0812">Transmembrane</keyword>
<dbReference type="GO" id="GO:0005509">
    <property type="term" value="F:calcium ion binding"/>
    <property type="evidence" value="ECO:0007669"/>
    <property type="project" value="TreeGrafter"/>
</dbReference>
<keyword evidence="1" id="KW-0479">Metal-binding</keyword>
<dbReference type="PANTHER" id="PTHR45911">
    <property type="entry name" value="C2 DOMAIN-CONTAINING PROTEIN"/>
    <property type="match status" value="1"/>
</dbReference>
<name>A0A815P9Q7_ADIRI</name>
<feature type="domain" description="C2" evidence="5">
    <location>
        <begin position="375"/>
        <end position="487"/>
    </location>
</feature>
<evidence type="ECO:0000259" key="5">
    <source>
        <dbReference type="PROSITE" id="PS50004"/>
    </source>
</evidence>
<evidence type="ECO:0000313" key="6">
    <source>
        <dbReference type="EMBL" id="CAF1446188.1"/>
    </source>
</evidence>
<feature type="domain" description="C2" evidence="5">
    <location>
        <begin position="210"/>
        <end position="326"/>
    </location>
</feature>
<keyword evidence="4" id="KW-1133">Transmembrane helix</keyword>
<dbReference type="InterPro" id="IPR035892">
    <property type="entry name" value="C2_domain_sf"/>
</dbReference>
<dbReference type="EMBL" id="CAJNOR010003772">
    <property type="protein sequence ID" value="CAF1446188.1"/>
    <property type="molecule type" value="Genomic_DNA"/>
</dbReference>
<dbReference type="Proteomes" id="UP000663828">
    <property type="component" value="Unassembled WGS sequence"/>
</dbReference>
<accession>A0A815P9Q7</accession>
<comment type="caution">
    <text evidence="6">The sequence shown here is derived from an EMBL/GenBank/DDBJ whole genome shotgun (WGS) entry which is preliminary data.</text>
</comment>
<dbReference type="PANTHER" id="PTHR45911:SF4">
    <property type="entry name" value="MULTIPLE C2 AND TRANSMEMBRANE DOMAIN-CONTAINING PROTEIN"/>
    <property type="match status" value="1"/>
</dbReference>
<dbReference type="PRINTS" id="PR00360">
    <property type="entry name" value="C2DOMAIN"/>
</dbReference>
<evidence type="ECO:0000256" key="1">
    <source>
        <dbReference type="ARBA" id="ARBA00022723"/>
    </source>
</evidence>
<evidence type="ECO:0000256" key="2">
    <source>
        <dbReference type="ARBA" id="ARBA00022837"/>
    </source>
</evidence>
<protein>
    <recommendedName>
        <fullName evidence="5">C2 domain-containing protein</fullName>
    </recommendedName>
</protein>
<reference evidence="6" key="1">
    <citation type="submission" date="2021-02" db="EMBL/GenBank/DDBJ databases">
        <authorList>
            <person name="Nowell W R."/>
        </authorList>
    </citation>
    <scope>NUCLEOTIDE SEQUENCE</scope>
</reference>
<dbReference type="SMART" id="SM00239">
    <property type="entry name" value="C2"/>
    <property type="match status" value="3"/>
</dbReference>
<dbReference type="InterPro" id="IPR000008">
    <property type="entry name" value="C2_dom"/>
</dbReference>
<feature type="region of interest" description="Disordered" evidence="3">
    <location>
        <begin position="164"/>
        <end position="202"/>
    </location>
</feature>
<keyword evidence="7" id="KW-1185">Reference proteome</keyword>
<feature type="compositionally biased region" description="Polar residues" evidence="3">
    <location>
        <begin position="183"/>
        <end position="202"/>
    </location>
</feature>
<dbReference type="PROSITE" id="PS50004">
    <property type="entry name" value="C2"/>
    <property type="match status" value="3"/>
</dbReference>
<dbReference type="Pfam" id="PF00168">
    <property type="entry name" value="C2"/>
    <property type="match status" value="3"/>
</dbReference>
<gene>
    <name evidence="6" type="ORF">XAT740_LOCUS36603</name>
</gene>
<dbReference type="GO" id="GO:0016020">
    <property type="term" value="C:membrane"/>
    <property type="evidence" value="ECO:0007669"/>
    <property type="project" value="TreeGrafter"/>
</dbReference>
<feature type="transmembrane region" description="Helical" evidence="4">
    <location>
        <begin position="755"/>
        <end position="783"/>
    </location>
</feature>
<keyword evidence="2" id="KW-0106">Calcium</keyword>
<sequence>MSDGYIDTDNQQRPRSFLRQVRETFTGINRQRQTVKARTNSPVYTLVNKNLTSLDDIDIGNMQTKSHTKKSTPISFTHHLSLLNQVKSRFNKSRRLQTSLDSDDYAHSSLPSVILSPESKSTNTFVADSKMSERKLQPSQALINTMLVNGDNQVNSRQDSVDMSLSYYDDDDDDDAVPELFQSPKSNRTTNSKMSNQQTRNLLTKSPSLTSIATNISLPKNPFETIYFVELCVDRGKDLSIKDLNGTSDPYVKVYYGTEEKYVTNTVYKNLNPIWNEKVSFFVNDLSVPVYLYMYDYDRIGRDESMGSTKIDLNKLNVGESSNMTLELKNEKRTDGKTGLLIININVTQKTSEFRDEVLRTLSKQSNGKSSLVGRAGGINSSLLTRRTIDVFIIEGRNLTVAGSASKILNPYVRLKFGANKKYRTQTVKSTVNPKWHQSFIYEIVINELPSLELTVIDDSGGSGDFIGRGICNLSDLDEERTHRLLLDLDDNAGVIELFVTISGIAPAQELSNEAETLSTTSMDILPSRITDEEIEHYSLLSSLRSMKSIRDVGLVEVKSNFKDLTCSLGINICLVYQARDLSAKDINGKSDPFCVIEVDSTRLRTHTIYKTLDPVWNKSFIIPVQDIHSILELTVYDEDMNKTTEFIGKVSIPLLAIRNGEKKWMTLKDRKCILPVKGILEIEATLVYSNLRAIVRTFNPRQFRYYQQDGKFRLTVFKQHINRVRNSLRTVVNAVKFINYCFQWENPVLSFCTFIASLVIVWNFELYMLPCVLLLIFAWNAIVEYRRGTLGKPFATLGDETVSSVIQPMVIDEDTLDTDLNTKEQKKSLLSVIHGIQDTVLEVQGYIDDVASTLERIKNVFNFTVPWLSFLAIIVLALVSIILYYIPFRYLVLAFITNKFTKRFRKPKGYIDNNELADFLSRLPSDPELLQYRELKVLSRTPTPKKNKRPLTSNR</sequence>
<feature type="domain" description="C2" evidence="5">
    <location>
        <begin position="552"/>
        <end position="668"/>
    </location>
</feature>
<dbReference type="AlphaFoldDB" id="A0A815P9Q7"/>
<proteinExistence type="predicted"/>
<dbReference type="Gene3D" id="2.60.40.150">
    <property type="entry name" value="C2 domain"/>
    <property type="match status" value="3"/>
</dbReference>
<evidence type="ECO:0000313" key="7">
    <source>
        <dbReference type="Proteomes" id="UP000663828"/>
    </source>
</evidence>